<protein>
    <submittedName>
        <fullName evidence="2">Uncharacterized protein</fullName>
    </submittedName>
</protein>
<accession>A0AAD7M004</accession>
<dbReference type="KEGG" id="qsa:O6P43_015725"/>
<keyword evidence="3" id="KW-1185">Reference proteome</keyword>
<dbReference type="AlphaFoldDB" id="A0AAD7M004"/>
<feature type="transmembrane region" description="Helical" evidence="1">
    <location>
        <begin position="533"/>
        <end position="552"/>
    </location>
</feature>
<dbReference type="PANTHER" id="PTHR31549">
    <property type="entry name" value="PROTEIN, PUTATIVE (DUF247)-RELATED-RELATED"/>
    <property type="match status" value="1"/>
</dbReference>
<gene>
    <name evidence="2" type="ORF">O6P43_015725</name>
</gene>
<dbReference type="Proteomes" id="UP001163823">
    <property type="component" value="Chromosome 6"/>
</dbReference>
<evidence type="ECO:0000256" key="1">
    <source>
        <dbReference type="SAM" id="Phobius"/>
    </source>
</evidence>
<evidence type="ECO:0000313" key="3">
    <source>
        <dbReference type="Proteomes" id="UP001163823"/>
    </source>
</evidence>
<reference evidence="2" key="1">
    <citation type="journal article" date="2023" name="Science">
        <title>Elucidation of the pathway for biosynthesis of saponin adjuvants from the soapbark tree.</title>
        <authorList>
            <person name="Reed J."/>
            <person name="Orme A."/>
            <person name="El-Demerdash A."/>
            <person name="Owen C."/>
            <person name="Martin L.B.B."/>
            <person name="Misra R.C."/>
            <person name="Kikuchi S."/>
            <person name="Rejzek M."/>
            <person name="Martin A.C."/>
            <person name="Harkess A."/>
            <person name="Leebens-Mack J."/>
            <person name="Louveau T."/>
            <person name="Stephenson M.J."/>
            <person name="Osbourn A."/>
        </authorList>
    </citation>
    <scope>NUCLEOTIDE SEQUENCE</scope>
    <source>
        <strain evidence="2">S10</strain>
    </source>
</reference>
<dbReference type="EMBL" id="JARAOO010000006">
    <property type="protein sequence ID" value="KAJ7966220.1"/>
    <property type="molecule type" value="Genomic_DNA"/>
</dbReference>
<dbReference type="Pfam" id="PF03140">
    <property type="entry name" value="DUF247"/>
    <property type="match status" value="1"/>
</dbReference>
<keyword evidence="1" id="KW-0472">Membrane</keyword>
<evidence type="ECO:0000313" key="2">
    <source>
        <dbReference type="EMBL" id="KAJ7966220.1"/>
    </source>
</evidence>
<keyword evidence="1" id="KW-0812">Transmembrane</keyword>
<feature type="transmembrane region" description="Helical" evidence="1">
    <location>
        <begin position="296"/>
        <end position="320"/>
    </location>
</feature>
<organism evidence="2 3">
    <name type="scientific">Quillaja saponaria</name>
    <name type="common">Soap bark tree</name>
    <dbReference type="NCBI Taxonomy" id="32244"/>
    <lineage>
        <taxon>Eukaryota</taxon>
        <taxon>Viridiplantae</taxon>
        <taxon>Streptophyta</taxon>
        <taxon>Embryophyta</taxon>
        <taxon>Tracheophyta</taxon>
        <taxon>Spermatophyta</taxon>
        <taxon>Magnoliopsida</taxon>
        <taxon>eudicotyledons</taxon>
        <taxon>Gunneridae</taxon>
        <taxon>Pentapetalae</taxon>
        <taxon>rosids</taxon>
        <taxon>fabids</taxon>
        <taxon>Fabales</taxon>
        <taxon>Quillajaceae</taxon>
        <taxon>Quillaja</taxon>
    </lineage>
</organism>
<dbReference type="PANTHER" id="PTHR31549:SF313">
    <property type="match status" value="1"/>
</dbReference>
<dbReference type="InterPro" id="IPR004158">
    <property type="entry name" value="DUF247_pln"/>
</dbReference>
<proteinExistence type="predicted"/>
<sequence>MEPSKVVHNHDHEWVIDLSRTLEEDLESHTNSNKEDDDELVSTVSIFNVPKTLISSKQEAYTPQVISLGPYHHRRLELFEMERYKLTSAKQVQKNMKPGTKFRDLVDQIVCHDVQTRACYHRYLDFDHETLAWMFAMDASFLLEYLQTFCCYFSPNKASEGSTISMRSSVVNCHLMMIDYTRRRTMHQEILRDVIMLENQIPLFLLREVRGFYDQHDQDDQVHEIVLVTMLMGFCKYLAPIKYLDDQNFKKECLTKSHLLELVYDYIVAPKLQFPIETEQEQVDTETDIKEEGTCWFSSAICAILQLVWFINWAPIHFFIKMCKSKIAMLLITLPWKVVGILFNFRGKTAVNNLVSSAENVAEGVDQNSTDSSITSDDESPLVEELAIPSVKELSKIGVKFHPSKGGLSTIKFDKSLGIFHLPVIHLNDNSDVVLRNLVAYEASVAPEAMVFTRYTELMNGIIDTEEDVRILRKVGILKNRMKSDKEVASLWNGMTKSVKVTKVPILDTAIECANGYYSTSWKVKMKATMKKYVYGSWPCLTFLAANVLIWLSTVEAVCSVYECSKFLKAL</sequence>
<name>A0AAD7M004_QUISA</name>
<comment type="caution">
    <text evidence="2">The sequence shown here is derived from an EMBL/GenBank/DDBJ whole genome shotgun (WGS) entry which is preliminary data.</text>
</comment>
<keyword evidence="1" id="KW-1133">Transmembrane helix</keyword>